<comment type="caution">
    <text evidence="1">The sequence shown here is derived from an EMBL/GenBank/DDBJ whole genome shotgun (WGS) entry which is preliminary data.</text>
</comment>
<sequence length="366" mass="41861">MTKYHYCLLLMGSLLLGSCQSVEQLSIDYMLPAEVSFPATLKRVAVVNNMPNVPDNKLIITEEEQKKSENEVARLTNYYNGDAAITTESLAEALANENYFEEVVICDSALRSKDINPRESTLSRDEVLELTQNLDVDFLIALENIQMRSNRKISYMPDWGVFLGTVDVKVYPTVRIYLPNRKGPMVTVNSNDSIFWEEAGNGEASVRSRLISEEDMVKQASEFAGTVPVRHLLPYWKTSNRYLFSGGSVNMRDAAVYAKEENWSKAVELWKQTYETKKGKQKMYAAYNTALGYEMQDSIDTALEWALKAQTLAREKSKTDKKETGEIHNGTISYYIFISMYVDELEKRKEGMARLNMQMNRFDDDF</sequence>
<accession>A0A078RZF0</accession>
<reference evidence="1 2" key="1">
    <citation type="submission" date="2014-04" db="EMBL/GenBank/DDBJ databases">
        <authorList>
            <person name="Sears C."/>
            <person name="Carroll K."/>
            <person name="Sack B.R."/>
            <person name="Qadri F."/>
            <person name="Myers L.L."/>
            <person name="Chung G.-T."/>
            <person name="Escheverria P."/>
            <person name="Fraser C.M."/>
            <person name="Sadzewicz L."/>
            <person name="Shefchek K.A."/>
            <person name="Tallon L."/>
            <person name="Das S.P."/>
            <person name="Daugherty S."/>
            <person name="Mongodin E.F."/>
        </authorList>
    </citation>
    <scope>NUCLEOTIDE SEQUENCE [LARGE SCALE GENOMIC DNA]</scope>
    <source>
        <strain evidence="1 2">3978 T3 ii</strain>
    </source>
</reference>
<dbReference type="PROSITE" id="PS51257">
    <property type="entry name" value="PROKAR_LIPOPROTEIN"/>
    <property type="match status" value="1"/>
</dbReference>
<dbReference type="EMBL" id="JNHN01000174">
    <property type="protein sequence ID" value="KDS50708.1"/>
    <property type="molecule type" value="Genomic_DNA"/>
</dbReference>
<dbReference type="Proteomes" id="UP000028013">
    <property type="component" value="Unassembled WGS sequence"/>
</dbReference>
<dbReference type="AlphaFoldDB" id="A0A078RZF0"/>
<dbReference type="RefSeq" id="WP_005832868.1">
    <property type="nucleotide sequence ID" value="NZ_JNHN01000174.1"/>
</dbReference>
<evidence type="ECO:0000313" key="1">
    <source>
        <dbReference type="EMBL" id="KDS50708.1"/>
    </source>
</evidence>
<dbReference type="InterPro" id="IPR045921">
    <property type="entry name" value="DUF6340"/>
</dbReference>
<dbReference type="Pfam" id="PF19867">
    <property type="entry name" value="DUF6340"/>
    <property type="match status" value="1"/>
</dbReference>
<name>A0A078RZF0_BACUN</name>
<dbReference type="PATRIC" id="fig|1339349.3.peg.2792"/>
<proteinExistence type="predicted"/>
<protein>
    <submittedName>
        <fullName evidence="1">Uncharacterized protein</fullName>
    </submittedName>
</protein>
<gene>
    <name evidence="1" type="ORF">M094_1639</name>
</gene>
<organism evidence="1 2">
    <name type="scientific">Bacteroides uniformis str. 3978 T3 ii</name>
    <dbReference type="NCBI Taxonomy" id="1339349"/>
    <lineage>
        <taxon>Bacteria</taxon>
        <taxon>Pseudomonadati</taxon>
        <taxon>Bacteroidota</taxon>
        <taxon>Bacteroidia</taxon>
        <taxon>Bacteroidales</taxon>
        <taxon>Bacteroidaceae</taxon>
        <taxon>Bacteroides</taxon>
    </lineage>
</organism>
<evidence type="ECO:0000313" key="2">
    <source>
        <dbReference type="Proteomes" id="UP000028013"/>
    </source>
</evidence>